<dbReference type="STRING" id="379893.GCA_001297775_00766"/>
<comment type="caution">
    <text evidence="5">The sequence shown here is derived from an EMBL/GenBank/DDBJ whole genome shotgun (WGS) entry which is preliminary data.</text>
</comment>
<comment type="subcellular location">
    <subcellularLocation>
        <location evidence="3">Cytoplasm</location>
    </subcellularLocation>
</comment>
<dbReference type="PATRIC" id="fig|379893.4.peg.4669"/>
<dbReference type="InterPro" id="IPR024911">
    <property type="entry name" value="SmbC"/>
</dbReference>
<dbReference type="InterPro" id="IPR050908">
    <property type="entry name" value="SmbC-like"/>
</dbReference>
<dbReference type="PANTHER" id="PTHR40055">
    <property type="entry name" value="TRANSCRIPTIONAL REGULATOR YGIV-RELATED"/>
    <property type="match status" value="1"/>
</dbReference>
<evidence type="ECO:0000256" key="2">
    <source>
        <dbReference type="ARBA" id="ARBA00023016"/>
    </source>
</evidence>
<dbReference type="SUPFAM" id="SSF55136">
    <property type="entry name" value="Probable bacterial effector-binding domain"/>
    <property type="match status" value="1"/>
</dbReference>
<organism evidence="5 6">
    <name type="scientific">Trabulsiella odontotermitis</name>
    <dbReference type="NCBI Taxonomy" id="379893"/>
    <lineage>
        <taxon>Bacteria</taxon>
        <taxon>Pseudomonadati</taxon>
        <taxon>Pseudomonadota</taxon>
        <taxon>Gammaproteobacteria</taxon>
        <taxon>Enterobacterales</taxon>
        <taxon>Enterobacteriaceae</taxon>
        <taxon>Trabulsiella</taxon>
    </lineage>
</organism>
<keyword evidence="6" id="KW-1185">Reference proteome</keyword>
<dbReference type="InterPro" id="IPR011256">
    <property type="entry name" value="Reg_factor_effector_dom_sf"/>
</dbReference>
<accession>A0A0L0GUK0</accession>
<comment type="subunit">
    <text evidence="3">Interacts with DNA gyrase.</text>
</comment>
<dbReference type="NCBIfam" id="NF007451">
    <property type="entry name" value="PRK10016.1"/>
    <property type="match status" value="1"/>
</dbReference>
<reference evidence="5 6" key="1">
    <citation type="journal article" date="2015" name="Appl. Environ. Microbiol.">
        <title>The Enterobacterium Trabulsiella odontotermitis Presents Novel Adaptations Related to Its Association with Fungus-Growing Termites.</title>
        <authorList>
            <person name="Sapountzis P."/>
            <person name="Gruntjes T."/>
            <person name="Otani S."/>
            <person name="Estevez J."/>
            <person name="da Costa R.R."/>
            <person name="Plunkett G.3rd."/>
            <person name="Perna N.T."/>
            <person name="Poulsen M."/>
        </authorList>
    </citation>
    <scope>NUCLEOTIDE SEQUENCE [LARGE SCALE GENOMIC DNA]</scope>
    <source>
        <strain evidence="5 6">12</strain>
    </source>
</reference>
<dbReference type="InterPro" id="IPR029442">
    <property type="entry name" value="GyrI-like"/>
</dbReference>
<dbReference type="InterPro" id="IPR010499">
    <property type="entry name" value="AraC_E-bd"/>
</dbReference>
<name>A0A0L0GUK0_9ENTR</name>
<protein>
    <recommendedName>
        <fullName evidence="3">DNA gyrase inhibitor</fullName>
    </recommendedName>
</protein>
<proteinExistence type="inferred from homology"/>
<dbReference type="HAMAP" id="MF_01896">
    <property type="entry name" value="DNA_gyrase_inhibitor"/>
    <property type="match status" value="1"/>
</dbReference>
<dbReference type="GO" id="GO:0008657">
    <property type="term" value="F:DNA topoisomerase type II (double strand cut, ATP-hydrolyzing) inhibitor activity"/>
    <property type="evidence" value="ECO:0007669"/>
    <property type="project" value="UniProtKB-UniRule"/>
</dbReference>
<dbReference type="Pfam" id="PF06445">
    <property type="entry name" value="GyrI-like"/>
    <property type="match status" value="1"/>
</dbReference>
<dbReference type="RefSeq" id="WP_049857421.1">
    <property type="nucleotide sequence ID" value="NZ_JNGI01000088.1"/>
</dbReference>
<dbReference type="Proteomes" id="UP000037393">
    <property type="component" value="Unassembled WGS sequence"/>
</dbReference>
<dbReference type="SMART" id="SM00871">
    <property type="entry name" value="AraC_E_bind"/>
    <property type="match status" value="1"/>
</dbReference>
<evidence type="ECO:0000313" key="6">
    <source>
        <dbReference type="Proteomes" id="UP000037393"/>
    </source>
</evidence>
<keyword evidence="1 3" id="KW-0963">Cytoplasm</keyword>
<sequence>MEYSIRQENTRTIAGFHLVGPWDQQVKQGFEQLMAWVDGKQIQPLEWIAVYYDNPDITPAEKLRCDTAVTVPDGFQIPANSEGVMMTTVEGGDYAVARARVENFDFATPWYQFFDSLQQDATWQFAQKPTFEVYLNDGATDGYWDIDMYVAVERK</sequence>
<dbReference type="GO" id="GO:0005737">
    <property type="term" value="C:cytoplasm"/>
    <property type="evidence" value="ECO:0007669"/>
    <property type="project" value="UniProtKB-SubCell"/>
</dbReference>
<evidence type="ECO:0000256" key="3">
    <source>
        <dbReference type="HAMAP-Rule" id="MF_01896"/>
    </source>
</evidence>
<comment type="similarity">
    <text evidence="3">Belongs to the DNA gyrase inhibitor family.</text>
</comment>
<gene>
    <name evidence="3" type="primary">sbmC</name>
    <name evidence="5" type="ORF">GM31_23020</name>
</gene>
<evidence type="ECO:0000256" key="1">
    <source>
        <dbReference type="ARBA" id="ARBA00022490"/>
    </source>
</evidence>
<dbReference type="OrthoDB" id="282744at2"/>
<evidence type="ECO:0000259" key="4">
    <source>
        <dbReference type="SMART" id="SM00871"/>
    </source>
</evidence>
<feature type="domain" description="AraC effector-binding" evidence="4">
    <location>
        <begin position="1"/>
        <end position="153"/>
    </location>
</feature>
<dbReference type="Gene3D" id="3.20.80.10">
    <property type="entry name" value="Regulatory factor, effector binding domain"/>
    <property type="match status" value="1"/>
</dbReference>
<evidence type="ECO:0000313" key="5">
    <source>
        <dbReference type="EMBL" id="KNC92451.1"/>
    </source>
</evidence>
<keyword evidence="2 3" id="KW-0346">Stress response</keyword>
<dbReference type="AlphaFoldDB" id="A0A0L0GUK0"/>
<dbReference type="EMBL" id="JNGI01000088">
    <property type="protein sequence ID" value="KNC92451.1"/>
    <property type="molecule type" value="Genomic_DNA"/>
</dbReference>
<dbReference type="PANTHER" id="PTHR40055:SF2">
    <property type="entry name" value="DNA GYRASE INHIBITOR"/>
    <property type="match status" value="1"/>
</dbReference>
<comment type="function">
    <text evidence="3">Inhibits the supercoiling activity of DNA gyrase. Acts by inhibiting DNA gyrase at an early step, prior to (or at the step of) binding of DNA by the gyrase. It protects cells against toxins that target DNA gyrase, by inhibiting activity of these toxins and reducing the formation of lethal double-strand breaks in the cell.</text>
</comment>